<dbReference type="EC" id="3.5.4.-" evidence="3"/>
<accession>A0A518EW78</accession>
<dbReference type="Proteomes" id="UP000320390">
    <property type="component" value="Chromosome"/>
</dbReference>
<evidence type="ECO:0000256" key="1">
    <source>
        <dbReference type="ARBA" id="ARBA00022801"/>
    </source>
</evidence>
<dbReference type="InterPro" id="IPR006680">
    <property type="entry name" value="Amidohydro-rel"/>
</dbReference>
<dbReference type="SUPFAM" id="SSF51556">
    <property type="entry name" value="Metallo-dependent hydrolases"/>
    <property type="match status" value="1"/>
</dbReference>
<evidence type="ECO:0000259" key="2">
    <source>
        <dbReference type="Pfam" id="PF01979"/>
    </source>
</evidence>
<feature type="domain" description="Amidohydrolase-related" evidence="2">
    <location>
        <begin position="51"/>
        <end position="373"/>
    </location>
</feature>
<name>A0A518EW78_9BACT</name>
<evidence type="ECO:0000313" key="3">
    <source>
        <dbReference type="EMBL" id="QDV08352.1"/>
    </source>
</evidence>
<evidence type="ECO:0000313" key="4">
    <source>
        <dbReference type="Proteomes" id="UP000320390"/>
    </source>
</evidence>
<keyword evidence="4" id="KW-1185">Reference proteome</keyword>
<organism evidence="3 4">
    <name type="scientific">Saltatorellus ferox</name>
    <dbReference type="NCBI Taxonomy" id="2528018"/>
    <lineage>
        <taxon>Bacteria</taxon>
        <taxon>Pseudomonadati</taxon>
        <taxon>Planctomycetota</taxon>
        <taxon>Planctomycetia</taxon>
        <taxon>Planctomycetia incertae sedis</taxon>
        <taxon>Saltatorellus</taxon>
    </lineage>
</organism>
<proteinExistence type="predicted"/>
<dbReference type="EMBL" id="CP036434">
    <property type="protein sequence ID" value="QDV08352.1"/>
    <property type="molecule type" value="Genomic_DNA"/>
</dbReference>
<dbReference type="InterPro" id="IPR011059">
    <property type="entry name" value="Metal-dep_hydrolase_composite"/>
</dbReference>
<reference evidence="3 4" key="1">
    <citation type="submission" date="2019-02" db="EMBL/GenBank/DDBJ databases">
        <title>Deep-cultivation of Planctomycetes and their phenomic and genomic characterization uncovers novel biology.</title>
        <authorList>
            <person name="Wiegand S."/>
            <person name="Jogler M."/>
            <person name="Boedeker C."/>
            <person name="Pinto D."/>
            <person name="Vollmers J."/>
            <person name="Rivas-Marin E."/>
            <person name="Kohn T."/>
            <person name="Peeters S.H."/>
            <person name="Heuer A."/>
            <person name="Rast P."/>
            <person name="Oberbeckmann S."/>
            <person name="Bunk B."/>
            <person name="Jeske O."/>
            <person name="Meyerdierks A."/>
            <person name="Storesund J.E."/>
            <person name="Kallscheuer N."/>
            <person name="Luecker S."/>
            <person name="Lage O.M."/>
            <person name="Pohl T."/>
            <person name="Merkel B.J."/>
            <person name="Hornburger P."/>
            <person name="Mueller R.-W."/>
            <person name="Bruemmer F."/>
            <person name="Labrenz M."/>
            <person name="Spormann A.M."/>
            <person name="Op den Camp H."/>
            <person name="Overmann J."/>
            <person name="Amann R."/>
            <person name="Jetten M.S.M."/>
            <person name="Mascher T."/>
            <person name="Medema M.H."/>
            <person name="Devos D.P."/>
            <person name="Kaster A.-K."/>
            <person name="Ovreas L."/>
            <person name="Rohde M."/>
            <person name="Galperin M.Y."/>
            <person name="Jogler C."/>
        </authorList>
    </citation>
    <scope>NUCLEOTIDE SEQUENCE [LARGE SCALE GENOMIC DNA]</scope>
    <source>
        <strain evidence="3 4">Poly30</strain>
    </source>
</reference>
<dbReference type="AlphaFoldDB" id="A0A518EW78"/>
<gene>
    <name evidence="3" type="ORF">Poly30_38900</name>
</gene>
<dbReference type="RefSeq" id="WP_419190383.1">
    <property type="nucleotide sequence ID" value="NZ_CP036434.1"/>
</dbReference>
<dbReference type="PANTHER" id="PTHR43794:SF11">
    <property type="entry name" value="AMIDOHYDROLASE-RELATED DOMAIN-CONTAINING PROTEIN"/>
    <property type="match status" value="1"/>
</dbReference>
<dbReference type="PANTHER" id="PTHR43794">
    <property type="entry name" value="AMINOHYDROLASE SSNA-RELATED"/>
    <property type="match status" value="1"/>
</dbReference>
<dbReference type="InterPro" id="IPR032466">
    <property type="entry name" value="Metal_Hydrolase"/>
</dbReference>
<dbReference type="SUPFAM" id="SSF51338">
    <property type="entry name" value="Composite domain of metallo-dependent hydrolases"/>
    <property type="match status" value="1"/>
</dbReference>
<protein>
    <submittedName>
        <fullName evidence="3">Aminodeoxyfutalosine deaminase</fullName>
        <ecNumber evidence="3">3.5.4.-</ecNumber>
    </submittedName>
</protein>
<dbReference type="Pfam" id="PF01979">
    <property type="entry name" value="Amidohydro_1"/>
    <property type="match status" value="1"/>
</dbReference>
<sequence>MDDTRSLRAGLVVFSADEIRRSLSLEITDGRISGWEPVAEGTLTPEERGTILAPGLVNAHAHLDLGALRGKVPSTGSFTDWVGRVVSARAELSALAIAEGVVASAREAVRTGTTSVIDIDSTGATAAALGSCSVSRESRARLPRVTILAEVLDGSPAGRSARTEAALERARAAIEAGQGLSPHGSHTVGDDLMAELGAMRQRAAAAGRRLPVAVHWAETRAETDWLLRGEGPFATWLGPSPFLSGTERLQRAGLLEHSLVIHGNDPQAGEAARLAAMDCTLVHCPGSHRFFGREPFPLGTYRAHGVRIALGTDSWASNEQLDMRRELRLARESLGLDAPEVWRMATENGAYCFDDISVTGRIEENGAADIVAYVHPRMGETSDLGALEATCLDVLTRDEPRITGVWVAGRDFSSA</sequence>
<dbReference type="Gene3D" id="3.20.20.140">
    <property type="entry name" value="Metal-dependent hydrolases"/>
    <property type="match status" value="1"/>
</dbReference>
<dbReference type="InterPro" id="IPR050287">
    <property type="entry name" value="MTA/SAH_deaminase"/>
</dbReference>
<dbReference type="GO" id="GO:0016810">
    <property type="term" value="F:hydrolase activity, acting on carbon-nitrogen (but not peptide) bonds"/>
    <property type="evidence" value="ECO:0007669"/>
    <property type="project" value="InterPro"/>
</dbReference>
<keyword evidence="1 3" id="KW-0378">Hydrolase</keyword>